<evidence type="ECO:0000313" key="3">
    <source>
        <dbReference type="EMBL" id="EPE05096.1"/>
    </source>
</evidence>
<evidence type="ECO:0000313" key="4">
    <source>
        <dbReference type="Proteomes" id="UP000016923"/>
    </source>
</evidence>
<feature type="compositionally biased region" description="Basic and acidic residues" evidence="1">
    <location>
        <begin position="291"/>
        <end position="301"/>
    </location>
</feature>
<accession>S3C067</accession>
<dbReference type="AlphaFoldDB" id="S3C067"/>
<feature type="compositionally biased region" description="Low complexity" evidence="1">
    <location>
        <begin position="165"/>
        <end position="174"/>
    </location>
</feature>
<dbReference type="OrthoDB" id="5245661at2759"/>
<feature type="compositionally biased region" description="Basic and acidic residues" evidence="1">
    <location>
        <begin position="126"/>
        <end position="141"/>
    </location>
</feature>
<reference evidence="3 4" key="1">
    <citation type="journal article" date="2013" name="BMC Genomics">
        <title>The genome and transcriptome of the pine saprophyte Ophiostoma piceae, and a comparison with the bark beetle-associated pine pathogen Grosmannia clavigera.</title>
        <authorList>
            <person name="Haridas S."/>
            <person name="Wang Y."/>
            <person name="Lim L."/>
            <person name="Massoumi Alamouti S."/>
            <person name="Jackman S."/>
            <person name="Docking R."/>
            <person name="Robertson G."/>
            <person name="Birol I."/>
            <person name="Bohlmann J."/>
            <person name="Breuil C."/>
        </authorList>
    </citation>
    <scope>NUCLEOTIDE SEQUENCE [LARGE SCALE GENOMIC DNA]</scope>
    <source>
        <strain evidence="3 4">UAMH 11346</strain>
    </source>
</reference>
<dbReference type="Pfam" id="PF13878">
    <property type="entry name" value="zf-C2H2_3"/>
    <property type="match status" value="1"/>
</dbReference>
<feature type="region of interest" description="Disordered" evidence="1">
    <location>
        <begin position="1"/>
        <end position="221"/>
    </location>
</feature>
<gene>
    <name evidence="3" type="ORF">F503_03701</name>
</gene>
<feature type="region of interest" description="Disordered" evidence="1">
    <location>
        <begin position="266"/>
        <end position="323"/>
    </location>
</feature>
<name>S3C067_OPHP1</name>
<dbReference type="EMBL" id="KE148157">
    <property type="protein sequence ID" value="EPE05096.1"/>
    <property type="molecule type" value="Genomic_DNA"/>
</dbReference>
<feature type="compositionally biased region" description="Basic and acidic residues" evidence="1">
    <location>
        <begin position="15"/>
        <end position="28"/>
    </location>
</feature>
<dbReference type="eggNOG" id="ENOG502RW0X">
    <property type="taxonomic scope" value="Eukaryota"/>
</dbReference>
<proteinExistence type="predicted"/>
<dbReference type="HOGENOM" id="CLU_359066_0_0_1"/>
<dbReference type="Proteomes" id="UP000016923">
    <property type="component" value="Unassembled WGS sequence"/>
</dbReference>
<feature type="domain" description="N-acetyltransferase ESCO zinc-finger" evidence="2">
    <location>
        <begin position="370"/>
        <end position="408"/>
    </location>
</feature>
<keyword evidence="4" id="KW-1185">Reference proteome</keyword>
<feature type="compositionally biased region" description="Acidic residues" evidence="1">
    <location>
        <begin position="302"/>
        <end position="316"/>
    </location>
</feature>
<evidence type="ECO:0000259" key="2">
    <source>
        <dbReference type="Pfam" id="PF13878"/>
    </source>
</evidence>
<dbReference type="InterPro" id="IPR028005">
    <property type="entry name" value="AcTrfase_ESCO_Znf_dom"/>
</dbReference>
<dbReference type="VEuPathDB" id="FungiDB:F503_03701"/>
<sequence>MRYLTPDTPSTRMLESQEKEKAHEREAVKMATVTPTPTPKQSPEKTAAPSVNTQVPQKRRRAIRTYGSKKRTLEDASDSQAKRQKPTLHASISAVPAAPPPRPKPASTCERLMDEVSRQLQNEAAEAERRRCEEKDKENRTHVPAAINSDKPVTTTHTSRPKTPKTPQTPQTPRKSPRKALGIMRYFQPAEAPRPRTPPALQVACSPTASISSMSSLSSCPSPTSPLSVCSFFEVEGDLAAEHDCEEEAEAASEAEDIEGQVKAMTDVTDSPLSPMIWREQRPRQKRRLTIRPDHAVRSKEEAEDEEANEGDNESEDSPHTLANTPIFKAFNGMSSSSRMRMQLGLAQKVPTSTSTSTTKTKAKTVQTTLSLAIGPSDSGSVRECKECNILYNPLHEKDAKFHARYHASVLRGLVEGLDLDQQLAGVDAREQVDQRLLGNVEAALDNVCLALELALGRPLGEVANGLCVLGRVVEHDEALHLDALDNDLQDVLGALHGGAVVLADAAAHDKARVRVGAAQGQVQDLAADVVPVDVDLVLGGGAELGGKVGVLVVEGLVEAELVDEPLGLVVAACDTNDALGAEDLGDLADDAASGTGGARDHNRVGGLDALGDLHDAPVGGQAGHAERVDEVGGLQAAAQLGRHRGKGVLDPALVDNGDLGPAGEGDDNVTLGRLLGLGGEHARNGDTAHDGADLDGGEVRGLVVDPAAHGGVQAQVEGLAQQVAILEVGGGGGRAGLDTEGLAGDDVGLGALGQDDRGVCARHDGDVRCGVWWEENELR</sequence>
<dbReference type="STRING" id="1262450.S3C067"/>
<organism evidence="3 4">
    <name type="scientific">Ophiostoma piceae (strain UAMH 11346)</name>
    <name type="common">Sap stain fungus</name>
    <dbReference type="NCBI Taxonomy" id="1262450"/>
    <lineage>
        <taxon>Eukaryota</taxon>
        <taxon>Fungi</taxon>
        <taxon>Dikarya</taxon>
        <taxon>Ascomycota</taxon>
        <taxon>Pezizomycotina</taxon>
        <taxon>Sordariomycetes</taxon>
        <taxon>Sordariomycetidae</taxon>
        <taxon>Ophiostomatales</taxon>
        <taxon>Ophiostomataceae</taxon>
        <taxon>Ophiostoma</taxon>
    </lineage>
</organism>
<feature type="compositionally biased region" description="Low complexity" evidence="1">
    <location>
        <begin position="206"/>
        <end position="221"/>
    </location>
</feature>
<protein>
    <recommendedName>
        <fullName evidence="2">N-acetyltransferase ESCO zinc-finger domain-containing protein</fullName>
    </recommendedName>
</protein>
<evidence type="ECO:0000256" key="1">
    <source>
        <dbReference type="SAM" id="MobiDB-lite"/>
    </source>
</evidence>
<feature type="compositionally biased region" description="Basic residues" evidence="1">
    <location>
        <begin position="57"/>
        <end position="70"/>
    </location>
</feature>